<dbReference type="Proteomes" id="UP000659388">
    <property type="component" value="Unassembled WGS sequence"/>
</dbReference>
<evidence type="ECO:0000313" key="1">
    <source>
        <dbReference type="EMBL" id="MBL3655590.1"/>
    </source>
</evidence>
<dbReference type="EMBL" id="JAESIY010000002">
    <property type="protein sequence ID" value="MBL3655590.1"/>
    <property type="molecule type" value="Genomic_DNA"/>
</dbReference>
<evidence type="ECO:0000313" key="2">
    <source>
        <dbReference type="Proteomes" id="UP000659388"/>
    </source>
</evidence>
<dbReference type="AlphaFoldDB" id="A0A937F776"/>
<sequence length="151" mass="17047">MKYFSLLAIATTFLFFSCGESEEKLPDNVIKNSQGLDIDLEWETGGSSQKAIEDANLDLYLYQGENQIDPSVYYSSFETVSIQSHFKDGDYTIKVKLQNSVDRVDYTIFANGIDANESISYSSYFLSSDKGTIVDYLKIKKEGDTYTITNL</sequence>
<keyword evidence="2" id="KW-1185">Reference proteome</keyword>
<organism evidence="1 2">
    <name type="scientific">Fulvivirga sediminis</name>
    <dbReference type="NCBI Taxonomy" id="2803949"/>
    <lineage>
        <taxon>Bacteria</taxon>
        <taxon>Pseudomonadati</taxon>
        <taxon>Bacteroidota</taxon>
        <taxon>Cytophagia</taxon>
        <taxon>Cytophagales</taxon>
        <taxon>Fulvivirgaceae</taxon>
        <taxon>Fulvivirga</taxon>
    </lineage>
</organism>
<reference evidence="1" key="1">
    <citation type="submission" date="2021-01" db="EMBL/GenBank/DDBJ databases">
        <title>Fulvivirga kasyanovii gen. nov., sp nov., a novel member of the phylum Bacteroidetes isolated from seawater in a mussel farm.</title>
        <authorList>
            <person name="Zhao L.-H."/>
            <person name="Wang Z.-J."/>
        </authorList>
    </citation>
    <scope>NUCLEOTIDE SEQUENCE</scope>
    <source>
        <strain evidence="1">2943</strain>
    </source>
</reference>
<protein>
    <submittedName>
        <fullName evidence="1">Uncharacterized protein</fullName>
    </submittedName>
</protein>
<comment type="caution">
    <text evidence="1">The sequence shown here is derived from an EMBL/GenBank/DDBJ whole genome shotgun (WGS) entry which is preliminary data.</text>
</comment>
<dbReference type="PROSITE" id="PS51257">
    <property type="entry name" value="PROKAR_LIPOPROTEIN"/>
    <property type="match status" value="1"/>
</dbReference>
<dbReference type="RefSeq" id="WP_202243253.1">
    <property type="nucleotide sequence ID" value="NZ_JAESIY010000002.1"/>
</dbReference>
<gene>
    <name evidence="1" type="ORF">JL102_05585</name>
</gene>
<accession>A0A937F776</accession>
<proteinExistence type="predicted"/>
<name>A0A937F776_9BACT</name>